<protein>
    <recommendedName>
        <fullName evidence="3">Outer membrane channel protein CpnT-like N-terminal domain-containing protein</fullName>
    </recommendedName>
</protein>
<evidence type="ECO:0000313" key="4">
    <source>
        <dbReference type="EMBL" id="GAA2340887.1"/>
    </source>
</evidence>
<dbReference type="Proteomes" id="UP001501218">
    <property type="component" value="Unassembled WGS sequence"/>
</dbReference>
<evidence type="ECO:0000313" key="5">
    <source>
        <dbReference type="Proteomes" id="UP001501218"/>
    </source>
</evidence>
<feature type="compositionally biased region" description="Basic and acidic residues" evidence="1">
    <location>
        <begin position="297"/>
        <end position="310"/>
    </location>
</feature>
<dbReference type="SUPFAM" id="SSF140453">
    <property type="entry name" value="EsxAB dimer-like"/>
    <property type="match status" value="1"/>
</dbReference>
<keyword evidence="2" id="KW-0472">Membrane</keyword>
<feature type="compositionally biased region" description="Polar residues" evidence="1">
    <location>
        <begin position="346"/>
        <end position="358"/>
    </location>
</feature>
<dbReference type="InterPro" id="IPR036689">
    <property type="entry name" value="ESAT-6-like_sf"/>
</dbReference>
<keyword evidence="2" id="KW-0812">Transmembrane</keyword>
<organism evidence="4 5">
    <name type="scientific">Saccharopolyspora halophila</name>
    <dbReference type="NCBI Taxonomy" id="405551"/>
    <lineage>
        <taxon>Bacteria</taxon>
        <taxon>Bacillati</taxon>
        <taxon>Actinomycetota</taxon>
        <taxon>Actinomycetes</taxon>
        <taxon>Pseudonocardiales</taxon>
        <taxon>Pseudonocardiaceae</taxon>
        <taxon>Saccharopolyspora</taxon>
    </lineage>
</organism>
<feature type="compositionally biased region" description="Basic and acidic residues" evidence="1">
    <location>
        <begin position="381"/>
        <end position="396"/>
    </location>
</feature>
<feature type="region of interest" description="Disordered" evidence="1">
    <location>
        <begin position="342"/>
        <end position="396"/>
    </location>
</feature>
<feature type="compositionally biased region" description="Polar residues" evidence="1">
    <location>
        <begin position="312"/>
        <end position="326"/>
    </location>
</feature>
<dbReference type="RefSeq" id="WP_344128458.1">
    <property type="nucleotide sequence ID" value="NZ_BAAARA010000004.1"/>
</dbReference>
<evidence type="ECO:0000256" key="2">
    <source>
        <dbReference type="SAM" id="Phobius"/>
    </source>
</evidence>
<dbReference type="Pfam" id="PF25547">
    <property type="entry name" value="WXG100_2"/>
    <property type="match status" value="1"/>
</dbReference>
<sequence length="396" mass="40464">MSIEIPGEVSWLFPIVVGANWPEGDEDALRRVAEAWNQCGVDVGEVLSETEGAVQAALGTMEGQTHDAFEQFMKDFTDGEGHLPALQKLCEALGEGADKAALEVEYTKLSIIAALVILAAQIAAMIASAAATFGASTSGIPIAQAATQLTVRTFFQQLLTKIAEGVLVNTFLNVGVDLAIQGTQALAGDREEWDAGKTGTAAANGAISGVASGVAGGVVDGAAGKLGQTLGKDLLGNATSNFTEAAAYGAARGALTGSLGTVLNKTAHGDFDYSDPTAVTPGAISGGIGGATSGMQSRHEGLDTTWEHNGRGPTSSGDGEWVSGSNTQGWRFQTEEGAVAGANVDSPYTSGVNSSNVGTEAEIKGGPNSVISDSYGDVDDEQQRSPDRLDLPEAER</sequence>
<keyword evidence="5" id="KW-1185">Reference proteome</keyword>
<comment type="caution">
    <text evidence="4">The sequence shown here is derived from an EMBL/GenBank/DDBJ whole genome shotgun (WGS) entry which is preliminary data.</text>
</comment>
<proteinExistence type="predicted"/>
<feature type="transmembrane region" description="Helical" evidence="2">
    <location>
        <begin position="109"/>
        <end position="131"/>
    </location>
</feature>
<gene>
    <name evidence="4" type="ORF">GCM10009854_16650</name>
</gene>
<keyword evidence="2" id="KW-1133">Transmembrane helix</keyword>
<accession>A0ABN3FZ88</accession>
<name>A0ABN3FZ88_9PSEU</name>
<evidence type="ECO:0000256" key="1">
    <source>
        <dbReference type="SAM" id="MobiDB-lite"/>
    </source>
</evidence>
<dbReference type="InterPro" id="IPR057746">
    <property type="entry name" value="CpnT-like_N"/>
</dbReference>
<feature type="domain" description="Outer membrane channel protein CpnT-like N-terminal" evidence="3">
    <location>
        <begin position="5"/>
        <end position="149"/>
    </location>
</feature>
<reference evidence="4 5" key="1">
    <citation type="journal article" date="2019" name="Int. J. Syst. Evol. Microbiol.">
        <title>The Global Catalogue of Microorganisms (GCM) 10K type strain sequencing project: providing services to taxonomists for standard genome sequencing and annotation.</title>
        <authorList>
            <consortium name="The Broad Institute Genomics Platform"/>
            <consortium name="The Broad Institute Genome Sequencing Center for Infectious Disease"/>
            <person name="Wu L."/>
            <person name="Ma J."/>
        </authorList>
    </citation>
    <scope>NUCLEOTIDE SEQUENCE [LARGE SCALE GENOMIC DNA]</scope>
    <source>
        <strain evidence="4 5">JCM 16221</strain>
    </source>
</reference>
<dbReference type="EMBL" id="BAAARA010000004">
    <property type="protein sequence ID" value="GAA2340887.1"/>
    <property type="molecule type" value="Genomic_DNA"/>
</dbReference>
<feature type="region of interest" description="Disordered" evidence="1">
    <location>
        <begin position="282"/>
        <end position="326"/>
    </location>
</feature>
<evidence type="ECO:0000259" key="3">
    <source>
        <dbReference type="Pfam" id="PF25547"/>
    </source>
</evidence>